<organism evidence="1">
    <name type="scientific">Rhizophora mucronata</name>
    <name type="common">Asiatic mangrove</name>
    <dbReference type="NCBI Taxonomy" id="61149"/>
    <lineage>
        <taxon>Eukaryota</taxon>
        <taxon>Viridiplantae</taxon>
        <taxon>Streptophyta</taxon>
        <taxon>Embryophyta</taxon>
        <taxon>Tracheophyta</taxon>
        <taxon>Spermatophyta</taxon>
        <taxon>Magnoliopsida</taxon>
        <taxon>eudicotyledons</taxon>
        <taxon>Gunneridae</taxon>
        <taxon>Pentapetalae</taxon>
        <taxon>rosids</taxon>
        <taxon>fabids</taxon>
        <taxon>Malpighiales</taxon>
        <taxon>Rhizophoraceae</taxon>
        <taxon>Rhizophora</taxon>
    </lineage>
</organism>
<reference evidence="1" key="1">
    <citation type="submission" date="2018-02" db="EMBL/GenBank/DDBJ databases">
        <title>Rhizophora mucronata_Transcriptome.</title>
        <authorList>
            <person name="Meera S.P."/>
            <person name="Sreeshan A."/>
            <person name="Augustine A."/>
        </authorList>
    </citation>
    <scope>NUCLEOTIDE SEQUENCE</scope>
    <source>
        <tissue evidence="1">Leaf</tissue>
    </source>
</reference>
<protein>
    <submittedName>
        <fullName evidence="1">Uncharacterized protein</fullName>
    </submittedName>
</protein>
<sequence>MGGFWLLGFG</sequence>
<accession>A0A2P2PGF5</accession>
<name>A0A2P2PGF5_RHIMU</name>
<evidence type="ECO:0000313" key="1">
    <source>
        <dbReference type="EMBL" id="MBX53802.1"/>
    </source>
</evidence>
<dbReference type="EMBL" id="GGEC01073318">
    <property type="protein sequence ID" value="MBX53802.1"/>
    <property type="molecule type" value="Transcribed_RNA"/>
</dbReference>
<proteinExistence type="predicted"/>